<organism evidence="1 2">
    <name type="scientific">Canavalia gladiata</name>
    <name type="common">Sword bean</name>
    <name type="synonym">Dolichos gladiatus</name>
    <dbReference type="NCBI Taxonomy" id="3824"/>
    <lineage>
        <taxon>Eukaryota</taxon>
        <taxon>Viridiplantae</taxon>
        <taxon>Streptophyta</taxon>
        <taxon>Embryophyta</taxon>
        <taxon>Tracheophyta</taxon>
        <taxon>Spermatophyta</taxon>
        <taxon>Magnoliopsida</taxon>
        <taxon>eudicotyledons</taxon>
        <taxon>Gunneridae</taxon>
        <taxon>Pentapetalae</taxon>
        <taxon>rosids</taxon>
        <taxon>fabids</taxon>
        <taxon>Fabales</taxon>
        <taxon>Fabaceae</taxon>
        <taxon>Papilionoideae</taxon>
        <taxon>50 kb inversion clade</taxon>
        <taxon>NPAAA clade</taxon>
        <taxon>indigoferoid/millettioid clade</taxon>
        <taxon>Phaseoleae</taxon>
        <taxon>Canavalia</taxon>
    </lineage>
</organism>
<reference evidence="1 2" key="1">
    <citation type="submission" date="2024-01" db="EMBL/GenBank/DDBJ databases">
        <title>The genomes of 5 underutilized Papilionoideae crops provide insights into root nodulation and disease resistanc.</title>
        <authorList>
            <person name="Jiang F."/>
        </authorList>
    </citation>
    <scope>NUCLEOTIDE SEQUENCE [LARGE SCALE GENOMIC DNA]</scope>
    <source>
        <strain evidence="1">LVBAO_FW01</strain>
        <tissue evidence="1">Leaves</tissue>
    </source>
</reference>
<sequence>MLMEISPIIGNQHLYAMTHGLHSTQGPSRCRCSLFRAPLIQNTRHTQYKISPSRIHALEIWRSSEQDSKRLCYGGSMVKKDEAK</sequence>
<comment type="caution">
    <text evidence="1">The sequence shown here is derived from an EMBL/GenBank/DDBJ whole genome shotgun (WGS) entry which is preliminary data.</text>
</comment>
<dbReference type="AlphaFoldDB" id="A0AAN9MW82"/>
<keyword evidence="2" id="KW-1185">Reference proteome</keyword>
<accession>A0AAN9MW82</accession>
<dbReference type="Proteomes" id="UP001367508">
    <property type="component" value="Unassembled WGS sequence"/>
</dbReference>
<evidence type="ECO:0000313" key="1">
    <source>
        <dbReference type="EMBL" id="KAK7362114.1"/>
    </source>
</evidence>
<gene>
    <name evidence="1" type="ORF">VNO77_04215</name>
</gene>
<proteinExistence type="predicted"/>
<name>A0AAN9MW82_CANGL</name>
<protein>
    <submittedName>
        <fullName evidence="1">Uncharacterized protein</fullName>
    </submittedName>
</protein>
<dbReference type="EMBL" id="JAYMYQ010000001">
    <property type="protein sequence ID" value="KAK7362114.1"/>
    <property type="molecule type" value="Genomic_DNA"/>
</dbReference>
<evidence type="ECO:0000313" key="2">
    <source>
        <dbReference type="Proteomes" id="UP001367508"/>
    </source>
</evidence>